<organism evidence="2 3">
    <name type="scientific">Sorghum bicolor</name>
    <name type="common">Sorghum</name>
    <name type="synonym">Sorghum vulgare</name>
    <dbReference type="NCBI Taxonomy" id="4558"/>
    <lineage>
        <taxon>Eukaryota</taxon>
        <taxon>Viridiplantae</taxon>
        <taxon>Streptophyta</taxon>
        <taxon>Embryophyta</taxon>
        <taxon>Tracheophyta</taxon>
        <taxon>Spermatophyta</taxon>
        <taxon>Magnoliopsida</taxon>
        <taxon>Liliopsida</taxon>
        <taxon>Poales</taxon>
        <taxon>Poaceae</taxon>
        <taxon>PACMAD clade</taxon>
        <taxon>Panicoideae</taxon>
        <taxon>Andropogonodae</taxon>
        <taxon>Andropogoneae</taxon>
        <taxon>Sorghinae</taxon>
        <taxon>Sorghum</taxon>
    </lineage>
</organism>
<feature type="transmembrane region" description="Helical" evidence="1">
    <location>
        <begin position="20"/>
        <end position="43"/>
    </location>
</feature>
<evidence type="ECO:0000313" key="3">
    <source>
        <dbReference type="Proteomes" id="UP000807115"/>
    </source>
</evidence>
<keyword evidence="1" id="KW-1133">Transmembrane helix</keyword>
<gene>
    <name evidence="2" type="ORF">BDA96_07G048600</name>
</gene>
<proteinExistence type="predicted"/>
<keyword evidence="1" id="KW-0812">Transmembrane</keyword>
<dbReference type="Proteomes" id="UP000807115">
    <property type="component" value="Chromosome 7"/>
</dbReference>
<dbReference type="AlphaFoldDB" id="A0A921U8B6"/>
<accession>A0A921U8B6</accession>
<reference evidence="2" key="1">
    <citation type="journal article" date="2019" name="BMC Genomics">
        <title>A new reference genome for Sorghum bicolor reveals high levels of sequence similarity between sweet and grain genotypes: implications for the genetics of sugar metabolism.</title>
        <authorList>
            <person name="Cooper E.A."/>
            <person name="Brenton Z.W."/>
            <person name="Flinn B.S."/>
            <person name="Jenkins J."/>
            <person name="Shu S."/>
            <person name="Flowers D."/>
            <person name="Luo F."/>
            <person name="Wang Y."/>
            <person name="Xia P."/>
            <person name="Barry K."/>
            <person name="Daum C."/>
            <person name="Lipzen A."/>
            <person name="Yoshinaga Y."/>
            <person name="Schmutz J."/>
            <person name="Saski C."/>
            <person name="Vermerris W."/>
            <person name="Kresovich S."/>
        </authorList>
    </citation>
    <scope>NUCLEOTIDE SEQUENCE</scope>
</reference>
<protein>
    <submittedName>
        <fullName evidence="2">Uncharacterized protein</fullName>
    </submittedName>
</protein>
<name>A0A921U8B6_SORBI</name>
<keyword evidence="1" id="KW-0472">Membrane</keyword>
<evidence type="ECO:0000256" key="1">
    <source>
        <dbReference type="SAM" id="Phobius"/>
    </source>
</evidence>
<sequence length="158" mass="17413">MLDALEALCRTRFPLSRREAAAAAMVVVVVVVVPLVVVALVLLDQTVDDDDPLAGWRWWWSSSRMTRRLPSWEITSFQDVRLAATTGLSALATHTGVSLGTVWNQIPRYHLGVLSPSAEKLLWLPAWKKPSANLPLLDRSVSPPVRPWLGKRVSAVAA</sequence>
<reference evidence="2" key="2">
    <citation type="submission" date="2020-10" db="EMBL/GenBank/DDBJ databases">
        <authorList>
            <person name="Cooper E.A."/>
            <person name="Brenton Z.W."/>
            <person name="Flinn B.S."/>
            <person name="Jenkins J."/>
            <person name="Shu S."/>
            <person name="Flowers D."/>
            <person name="Luo F."/>
            <person name="Wang Y."/>
            <person name="Xia P."/>
            <person name="Barry K."/>
            <person name="Daum C."/>
            <person name="Lipzen A."/>
            <person name="Yoshinaga Y."/>
            <person name="Schmutz J."/>
            <person name="Saski C."/>
            <person name="Vermerris W."/>
            <person name="Kresovich S."/>
        </authorList>
    </citation>
    <scope>NUCLEOTIDE SEQUENCE</scope>
</reference>
<evidence type="ECO:0000313" key="2">
    <source>
        <dbReference type="EMBL" id="KAG0522567.1"/>
    </source>
</evidence>
<dbReference type="EMBL" id="CM027686">
    <property type="protein sequence ID" value="KAG0522567.1"/>
    <property type="molecule type" value="Genomic_DNA"/>
</dbReference>
<comment type="caution">
    <text evidence="2">The sequence shown here is derived from an EMBL/GenBank/DDBJ whole genome shotgun (WGS) entry which is preliminary data.</text>
</comment>